<keyword evidence="1" id="KW-0547">Nucleotide-binding</keyword>
<dbReference type="RefSeq" id="WP_090631094.1">
    <property type="nucleotide sequence ID" value="NZ_CVRB01000001.1"/>
</dbReference>
<dbReference type="AlphaFoldDB" id="A0A0U1NT41"/>
<dbReference type="GO" id="GO:0005829">
    <property type="term" value="C:cytosol"/>
    <property type="evidence" value="ECO:0007669"/>
    <property type="project" value="TreeGrafter"/>
</dbReference>
<dbReference type="OrthoDB" id="9816297at2"/>
<dbReference type="CDD" id="cd02038">
    <property type="entry name" value="FlhG-like"/>
    <property type="match status" value="1"/>
</dbReference>
<dbReference type="GO" id="GO:0051782">
    <property type="term" value="P:negative regulation of cell division"/>
    <property type="evidence" value="ECO:0007669"/>
    <property type="project" value="TreeGrafter"/>
</dbReference>
<proteinExistence type="predicted"/>
<dbReference type="GO" id="GO:0005524">
    <property type="term" value="F:ATP binding"/>
    <property type="evidence" value="ECO:0007669"/>
    <property type="project" value="UniProtKB-KW"/>
</dbReference>
<dbReference type="Pfam" id="PF10609">
    <property type="entry name" value="ParA"/>
    <property type="match status" value="1"/>
</dbReference>
<keyword evidence="4" id="KW-1185">Reference proteome</keyword>
<evidence type="ECO:0000313" key="3">
    <source>
        <dbReference type="EMBL" id="CRK80898.1"/>
    </source>
</evidence>
<dbReference type="STRING" id="1499688.BN000_00789"/>
<name>A0A0U1NT41_9BACI</name>
<evidence type="ECO:0000256" key="1">
    <source>
        <dbReference type="ARBA" id="ARBA00022741"/>
    </source>
</evidence>
<dbReference type="InterPro" id="IPR033875">
    <property type="entry name" value="FlhG"/>
</dbReference>
<dbReference type="Gene3D" id="3.40.50.300">
    <property type="entry name" value="P-loop containing nucleotide triphosphate hydrolases"/>
    <property type="match status" value="1"/>
</dbReference>
<dbReference type="Proteomes" id="UP000199087">
    <property type="component" value="Unassembled WGS sequence"/>
</dbReference>
<dbReference type="InterPro" id="IPR050625">
    <property type="entry name" value="ParA/MinD_ATPase"/>
</dbReference>
<dbReference type="EMBL" id="CVRB01000001">
    <property type="protein sequence ID" value="CRK80898.1"/>
    <property type="molecule type" value="Genomic_DNA"/>
</dbReference>
<sequence length="294" mass="32977">MDQAQTLRDYMHRFHDQQEQKPLSRIITITSGKGGVGKSNFSLNFALALKEFGKKVVILDLDLSTANINILMGIRPRYSLADVLYQRKSIWDVIEQGTFGIEYIAGGLEMEDLSKIDQTKVLLFLSQLQELQTYADFILLDTGAGISKELVDFILASDETILVTTPEPTSIADSYAVMKTVLRYTSQTPTFFLVVNRARSYLEAVETSRAMKNASSKFLKMPLKTLGFLMEDEHIYKSVKSQMPFLIAYPKCSASKSIKEIAYSYLPDVNRTSSVSTKGLHGFFEKILSLGKSS</sequence>
<dbReference type="SUPFAM" id="SSF52540">
    <property type="entry name" value="P-loop containing nucleoside triphosphate hydrolases"/>
    <property type="match status" value="1"/>
</dbReference>
<dbReference type="GO" id="GO:0016887">
    <property type="term" value="F:ATP hydrolysis activity"/>
    <property type="evidence" value="ECO:0007669"/>
    <property type="project" value="TreeGrafter"/>
</dbReference>
<dbReference type="InterPro" id="IPR025501">
    <property type="entry name" value="MinD_FleN"/>
</dbReference>
<accession>A0A0U1NT41</accession>
<dbReference type="InterPro" id="IPR027417">
    <property type="entry name" value="P-loop_NTPase"/>
</dbReference>
<evidence type="ECO:0000313" key="4">
    <source>
        <dbReference type="Proteomes" id="UP000199087"/>
    </source>
</evidence>
<dbReference type="InterPro" id="IPR033756">
    <property type="entry name" value="YlxH/NBP35"/>
</dbReference>
<dbReference type="PANTHER" id="PTHR43384">
    <property type="entry name" value="SEPTUM SITE-DETERMINING PROTEIN MIND HOMOLOG, CHLOROPLASTIC-RELATED"/>
    <property type="match status" value="1"/>
</dbReference>
<gene>
    <name evidence="3" type="ORF">BN000_00789</name>
</gene>
<protein>
    <submittedName>
        <fullName evidence="3">Cobyrinic acid ac-diamide synthase</fullName>
    </submittedName>
</protein>
<dbReference type="PANTHER" id="PTHR43384:SF4">
    <property type="entry name" value="CELLULOSE BIOSYNTHESIS PROTEIN BCSQ-RELATED"/>
    <property type="match status" value="1"/>
</dbReference>
<evidence type="ECO:0000256" key="2">
    <source>
        <dbReference type="ARBA" id="ARBA00022840"/>
    </source>
</evidence>
<keyword evidence="2" id="KW-0067">ATP-binding</keyword>
<reference evidence="4" key="1">
    <citation type="submission" date="2015-05" db="EMBL/GenBank/DDBJ databases">
        <authorList>
            <person name="Urmite Genomes"/>
        </authorList>
    </citation>
    <scope>NUCLEOTIDE SEQUENCE [LARGE SCALE GENOMIC DNA]</scope>
    <source>
        <strain evidence="4">LF1</strain>
    </source>
</reference>
<organism evidence="3 4">
    <name type="scientific">Neobacillus massiliamazoniensis</name>
    <dbReference type="NCBI Taxonomy" id="1499688"/>
    <lineage>
        <taxon>Bacteria</taxon>
        <taxon>Bacillati</taxon>
        <taxon>Bacillota</taxon>
        <taxon>Bacilli</taxon>
        <taxon>Bacillales</taxon>
        <taxon>Bacillaceae</taxon>
        <taxon>Neobacillus</taxon>
    </lineage>
</organism>
<dbReference type="PIRSF" id="PIRSF003092">
    <property type="entry name" value="MinD"/>
    <property type="match status" value="1"/>
</dbReference>
<dbReference type="GO" id="GO:0009898">
    <property type="term" value="C:cytoplasmic side of plasma membrane"/>
    <property type="evidence" value="ECO:0007669"/>
    <property type="project" value="TreeGrafter"/>
</dbReference>